<accession>A0A932QYT1</accession>
<evidence type="ECO:0000313" key="8">
    <source>
        <dbReference type="Proteomes" id="UP000753196"/>
    </source>
</evidence>
<keyword evidence="4" id="KW-0812">Transmembrane</keyword>
<evidence type="ECO:0000256" key="2">
    <source>
        <dbReference type="ARBA" id="ARBA00022741"/>
    </source>
</evidence>
<dbReference type="GO" id="GO:0005524">
    <property type="term" value="F:ATP binding"/>
    <property type="evidence" value="ECO:0007669"/>
    <property type="project" value="UniProtKB-KW"/>
</dbReference>
<gene>
    <name evidence="7" type="ORF">HY221_01540</name>
</gene>
<reference evidence="7" key="1">
    <citation type="submission" date="2020-07" db="EMBL/GenBank/DDBJ databases">
        <title>Huge and variable diversity of episymbiotic CPR bacteria and DPANN archaea in groundwater ecosystems.</title>
        <authorList>
            <person name="He C.Y."/>
            <person name="Keren R."/>
            <person name="Whittaker M."/>
            <person name="Farag I.F."/>
            <person name="Doudna J."/>
            <person name="Cate J.H.D."/>
            <person name="Banfield J.F."/>
        </authorList>
    </citation>
    <scope>NUCLEOTIDE SEQUENCE</scope>
    <source>
        <strain evidence="7">NC_groundwater_973_Pr1_S-0.2um_54_13</strain>
    </source>
</reference>
<comment type="caution">
    <text evidence="7">The sequence shown here is derived from an EMBL/GenBank/DDBJ whole genome shotgun (WGS) entry which is preliminary data.</text>
</comment>
<name>A0A932QYT1_9BACT</name>
<feature type="domain" description="Mur ligase C-terminal" evidence="5">
    <location>
        <begin position="327"/>
        <end position="449"/>
    </location>
</feature>
<keyword evidence="2" id="KW-0547">Nucleotide-binding</keyword>
<keyword evidence="1 7" id="KW-0436">Ligase</keyword>
<feature type="transmembrane region" description="Helical" evidence="4">
    <location>
        <begin position="37"/>
        <end position="62"/>
    </location>
</feature>
<keyword evidence="3" id="KW-0067">ATP-binding</keyword>
<evidence type="ECO:0000259" key="6">
    <source>
        <dbReference type="Pfam" id="PF08245"/>
    </source>
</evidence>
<dbReference type="SUPFAM" id="SSF53623">
    <property type="entry name" value="MurD-like peptide ligases, catalytic domain"/>
    <property type="match status" value="1"/>
</dbReference>
<dbReference type="Pfam" id="PF02875">
    <property type="entry name" value="Mur_ligase_C"/>
    <property type="match status" value="1"/>
</dbReference>
<feature type="transmembrane region" description="Helical" evidence="4">
    <location>
        <begin position="68"/>
        <end position="97"/>
    </location>
</feature>
<evidence type="ECO:0000259" key="5">
    <source>
        <dbReference type="Pfam" id="PF02875"/>
    </source>
</evidence>
<dbReference type="InterPro" id="IPR004101">
    <property type="entry name" value="Mur_ligase_C"/>
</dbReference>
<dbReference type="SUPFAM" id="SSF53244">
    <property type="entry name" value="MurD-like peptide ligases, peptide-binding domain"/>
    <property type="match status" value="1"/>
</dbReference>
<keyword evidence="4" id="KW-1133">Transmembrane helix</keyword>
<dbReference type="Gene3D" id="3.40.1190.10">
    <property type="entry name" value="Mur-like, catalytic domain"/>
    <property type="match status" value="1"/>
</dbReference>
<dbReference type="Pfam" id="PF08245">
    <property type="entry name" value="Mur_ligase_M"/>
    <property type="match status" value="1"/>
</dbReference>
<dbReference type="InterPro" id="IPR036615">
    <property type="entry name" value="Mur_ligase_C_dom_sf"/>
</dbReference>
<dbReference type="Proteomes" id="UP000753196">
    <property type="component" value="Unassembled WGS sequence"/>
</dbReference>
<dbReference type="AlphaFoldDB" id="A0A932QYT1"/>
<organism evidence="7 8">
    <name type="scientific">Candidatus Sungiibacteriota bacterium</name>
    <dbReference type="NCBI Taxonomy" id="2750080"/>
    <lineage>
        <taxon>Bacteria</taxon>
        <taxon>Candidatus Sungiibacteriota</taxon>
    </lineage>
</organism>
<feature type="domain" description="Mur ligase central" evidence="6">
    <location>
        <begin position="123"/>
        <end position="302"/>
    </location>
</feature>
<keyword evidence="4" id="KW-0472">Membrane</keyword>
<dbReference type="InterPro" id="IPR051046">
    <property type="entry name" value="MurCDEF_CellWall_CoF430Synth"/>
</dbReference>
<evidence type="ECO:0000313" key="7">
    <source>
        <dbReference type="EMBL" id="MBI3630998.1"/>
    </source>
</evidence>
<evidence type="ECO:0000256" key="3">
    <source>
        <dbReference type="ARBA" id="ARBA00022840"/>
    </source>
</evidence>
<proteinExistence type="predicted"/>
<evidence type="ECO:0000256" key="1">
    <source>
        <dbReference type="ARBA" id="ARBA00022598"/>
    </source>
</evidence>
<dbReference type="InterPro" id="IPR036565">
    <property type="entry name" value="Mur-like_cat_sf"/>
</dbReference>
<dbReference type="EMBL" id="JACQCR010000033">
    <property type="protein sequence ID" value="MBI3630998.1"/>
    <property type="molecule type" value="Genomic_DNA"/>
</dbReference>
<dbReference type="Gene3D" id="3.90.190.20">
    <property type="entry name" value="Mur ligase, C-terminal domain"/>
    <property type="match status" value="1"/>
</dbReference>
<protein>
    <submittedName>
        <fullName evidence="7">UDP-N-acetylmuramoyl-tripeptide--D-alanyl-D-alanine ligase</fullName>
    </submittedName>
</protein>
<evidence type="ECO:0000256" key="4">
    <source>
        <dbReference type="SAM" id="Phobius"/>
    </source>
</evidence>
<sequence>MLQATEYTVRDYLVWYHRTKDFAHVERRRQFVKTPKAILLLTIALVFILLLWGGAIWVFFIATSPLRYMWALLILFLSPYVVAYGMVIPLLAIRILIQWPLESLILRRARERLQAHKAVKIGIAGSFGKTTMREILKAVLSEGRRVAAPPHSYNTPLGISRFVKTLKGDEEILIFEFGEYYPGDVTKLCDLVRPSIGIITGVNEAHLEKFKSLERTTKTIYELADYLGKKPMYVNGENERARNNARPVHTVYSRESVGEWKIENQKTDLTGTAFTLVKNNTRLELASGLLGLHQIGPLAAACDIARSLGSSPADIRSGVSKTKPFSHRLEPRGDSAGVITLDDSYNGNPDGVQAAIDFLASLKDCRRWYVTPGLVEMGIRTREVHREIGRSLARARIEKVVLIKNSVTSSIEEGLREEGYRGDTLWFDDALAAYAALPHLTAKGDVALLQNDWPDQYQ</sequence>
<dbReference type="GO" id="GO:0016881">
    <property type="term" value="F:acid-amino acid ligase activity"/>
    <property type="evidence" value="ECO:0007669"/>
    <property type="project" value="InterPro"/>
</dbReference>
<dbReference type="PANTHER" id="PTHR43024:SF1">
    <property type="entry name" value="UDP-N-ACETYLMURAMOYL-TRIPEPTIDE--D-ALANYL-D-ALANINE LIGASE"/>
    <property type="match status" value="1"/>
</dbReference>
<dbReference type="PANTHER" id="PTHR43024">
    <property type="entry name" value="UDP-N-ACETYLMURAMOYL-TRIPEPTIDE--D-ALANYL-D-ALANINE LIGASE"/>
    <property type="match status" value="1"/>
</dbReference>
<dbReference type="InterPro" id="IPR013221">
    <property type="entry name" value="Mur_ligase_cen"/>
</dbReference>